<organism evidence="2 3">
    <name type="scientific">Haematococcus lacustris</name>
    <name type="common">Green alga</name>
    <name type="synonym">Haematococcus pluvialis</name>
    <dbReference type="NCBI Taxonomy" id="44745"/>
    <lineage>
        <taxon>Eukaryota</taxon>
        <taxon>Viridiplantae</taxon>
        <taxon>Chlorophyta</taxon>
        <taxon>core chlorophytes</taxon>
        <taxon>Chlorophyceae</taxon>
        <taxon>CS clade</taxon>
        <taxon>Chlamydomonadales</taxon>
        <taxon>Haematococcaceae</taxon>
        <taxon>Haematococcus</taxon>
    </lineage>
</organism>
<proteinExistence type="predicted"/>
<feature type="compositionally biased region" description="Low complexity" evidence="1">
    <location>
        <begin position="172"/>
        <end position="185"/>
    </location>
</feature>
<gene>
    <name evidence="2" type="ORF">HaLaN_26695</name>
</gene>
<name>A0A6A0A6V6_HAELA</name>
<keyword evidence="3" id="KW-1185">Reference proteome</keyword>
<evidence type="ECO:0000313" key="3">
    <source>
        <dbReference type="Proteomes" id="UP000485058"/>
    </source>
</evidence>
<evidence type="ECO:0000313" key="2">
    <source>
        <dbReference type="EMBL" id="GFH28238.1"/>
    </source>
</evidence>
<feature type="compositionally biased region" description="Basic and acidic residues" evidence="1">
    <location>
        <begin position="124"/>
        <end position="133"/>
    </location>
</feature>
<dbReference type="AlphaFoldDB" id="A0A6A0A6V6"/>
<dbReference type="Proteomes" id="UP000485058">
    <property type="component" value="Unassembled WGS sequence"/>
</dbReference>
<evidence type="ECO:0000256" key="1">
    <source>
        <dbReference type="SAM" id="MobiDB-lite"/>
    </source>
</evidence>
<comment type="caution">
    <text evidence="2">The sequence shown here is derived from an EMBL/GenBank/DDBJ whole genome shotgun (WGS) entry which is preliminary data.</text>
</comment>
<accession>A0A6A0A6V6</accession>
<feature type="region of interest" description="Disordered" evidence="1">
    <location>
        <begin position="103"/>
        <end position="191"/>
    </location>
</feature>
<dbReference type="EMBL" id="BLLF01003793">
    <property type="protein sequence ID" value="GFH28238.1"/>
    <property type="molecule type" value="Genomic_DNA"/>
</dbReference>
<sequence length="191" mass="20043">MRHSSSGAFQQMIGQLVGQPAPAPSTSTALSPTAQGSGLCGCLASKDWMTRKVSPACLLARAARALEPVKFDKVGAESSQEVGVAPQAGLLMQLSAWQPEGAVRPVTPSRDRPSAFERQGSLADRFRKAHDSQDVTYDPAAMPRVSRSGSAALPGPVQVGSGVGEGPAPPAHHSSTLQHHQQLQSPIQCWF</sequence>
<protein>
    <submittedName>
        <fullName evidence="2">Uncharacterized protein</fullName>
    </submittedName>
</protein>
<reference evidence="2 3" key="1">
    <citation type="submission" date="2020-02" db="EMBL/GenBank/DDBJ databases">
        <title>Draft genome sequence of Haematococcus lacustris strain NIES-144.</title>
        <authorList>
            <person name="Morimoto D."/>
            <person name="Nakagawa S."/>
            <person name="Yoshida T."/>
            <person name="Sawayama S."/>
        </authorList>
    </citation>
    <scope>NUCLEOTIDE SEQUENCE [LARGE SCALE GENOMIC DNA]</scope>
    <source>
        <strain evidence="2 3">NIES-144</strain>
    </source>
</reference>